<keyword evidence="2" id="KW-1185">Reference proteome</keyword>
<reference evidence="1 2" key="1">
    <citation type="submission" date="2019-02" db="EMBL/GenBank/DDBJ databases">
        <title>Deep-cultivation of Planctomycetes and their phenomic and genomic characterization uncovers novel biology.</title>
        <authorList>
            <person name="Wiegand S."/>
            <person name="Jogler M."/>
            <person name="Boedeker C."/>
            <person name="Pinto D."/>
            <person name="Vollmers J."/>
            <person name="Rivas-Marin E."/>
            <person name="Kohn T."/>
            <person name="Peeters S.H."/>
            <person name="Heuer A."/>
            <person name="Rast P."/>
            <person name="Oberbeckmann S."/>
            <person name="Bunk B."/>
            <person name="Jeske O."/>
            <person name="Meyerdierks A."/>
            <person name="Storesund J.E."/>
            <person name="Kallscheuer N."/>
            <person name="Luecker S."/>
            <person name="Lage O.M."/>
            <person name="Pohl T."/>
            <person name="Merkel B.J."/>
            <person name="Hornburger P."/>
            <person name="Mueller R.-W."/>
            <person name="Bruemmer F."/>
            <person name="Labrenz M."/>
            <person name="Spormann A.M."/>
            <person name="Op den Camp H."/>
            <person name="Overmann J."/>
            <person name="Amann R."/>
            <person name="Jetten M.S.M."/>
            <person name="Mascher T."/>
            <person name="Medema M.H."/>
            <person name="Devos D.P."/>
            <person name="Kaster A.-K."/>
            <person name="Ovreas L."/>
            <person name="Rohde M."/>
            <person name="Galperin M.Y."/>
            <person name="Jogler C."/>
        </authorList>
    </citation>
    <scope>NUCLEOTIDE SEQUENCE [LARGE SCALE GENOMIC DNA]</scope>
    <source>
        <strain evidence="1 2">Poly30</strain>
    </source>
</reference>
<gene>
    <name evidence="1" type="ORF">Poly30_07990</name>
</gene>
<proteinExistence type="predicted"/>
<dbReference type="OrthoDB" id="261128at2"/>
<accession>A0A518EMJ1</accession>
<dbReference type="AlphaFoldDB" id="A0A518EMJ1"/>
<organism evidence="1 2">
    <name type="scientific">Saltatorellus ferox</name>
    <dbReference type="NCBI Taxonomy" id="2528018"/>
    <lineage>
        <taxon>Bacteria</taxon>
        <taxon>Pseudomonadati</taxon>
        <taxon>Planctomycetota</taxon>
        <taxon>Planctomycetia</taxon>
        <taxon>Planctomycetia incertae sedis</taxon>
        <taxon>Saltatorellus</taxon>
    </lineage>
</organism>
<dbReference type="EMBL" id="CP036434">
    <property type="protein sequence ID" value="QDV05303.1"/>
    <property type="molecule type" value="Genomic_DNA"/>
</dbReference>
<name>A0A518EMJ1_9BACT</name>
<sequence length="229" mass="25655">MPSPILRHLRSSAFERLHLRHNPFGELTRTERAAIACVETGEVASFLAESARGERRALQLIADHGRGKSTLLIALHARVFPDAPFVQLRPGDPVPAFDPGERLHFVDSIENQGWIGRRKLFARCQNLACTTHRDLEHELVRAGFRVLTKRVGIGSFGELLNIARARVESAALPTGRPPAPPYELMLKLHAEFGDDVRSIEHALYHEYERLRAGKGDPFHGQVQPPYRAS</sequence>
<evidence type="ECO:0000313" key="1">
    <source>
        <dbReference type="EMBL" id="QDV05303.1"/>
    </source>
</evidence>
<dbReference type="RefSeq" id="WP_145194716.1">
    <property type="nucleotide sequence ID" value="NZ_CP036434.1"/>
</dbReference>
<protein>
    <submittedName>
        <fullName evidence="1">Uncharacterized protein</fullName>
    </submittedName>
</protein>
<evidence type="ECO:0000313" key="2">
    <source>
        <dbReference type="Proteomes" id="UP000320390"/>
    </source>
</evidence>
<dbReference type="Proteomes" id="UP000320390">
    <property type="component" value="Chromosome"/>
</dbReference>